<keyword evidence="4" id="KW-1185">Reference proteome</keyword>
<dbReference type="InterPro" id="IPR054471">
    <property type="entry name" value="GPIID_WHD"/>
</dbReference>
<gene>
    <name evidence="3" type="ORF">MVEN_00457900</name>
</gene>
<comment type="caution">
    <text evidence="3">The sequence shown here is derived from an EMBL/GenBank/DDBJ whole genome shotgun (WGS) entry which is preliminary data.</text>
</comment>
<organism evidence="3 4">
    <name type="scientific">Mycena venus</name>
    <dbReference type="NCBI Taxonomy" id="2733690"/>
    <lineage>
        <taxon>Eukaryota</taxon>
        <taxon>Fungi</taxon>
        <taxon>Dikarya</taxon>
        <taxon>Basidiomycota</taxon>
        <taxon>Agaricomycotina</taxon>
        <taxon>Agaricomycetes</taxon>
        <taxon>Agaricomycetidae</taxon>
        <taxon>Agaricales</taxon>
        <taxon>Marasmiineae</taxon>
        <taxon>Mycenaceae</taxon>
        <taxon>Mycena</taxon>
    </lineage>
</organism>
<dbReference type="PANTHER" id="PTHR10039:SF15">
    <property type="entry name" value="NACHT DOMAIN-CONTAINING PROTEIN"/>
    <property type="match status" value="1"/>
</dbReference>
<dbReference type="AlphaFoldDB" id="A0A8H6YV73"/>
<dbReference type="PROSITE" id="PS50297">
    <property type="entry name" value="ANK_REP_REGION"/>
    <property type="match status" value="1"/>
</dbReference>
<dbReference type="PANTHER" id="PTHR10039">
    <property type="entry name" value="AMELOGENIN"/>
    <property type="match status" value="1"/>
</dbReference>
<name>A0A8H6YV73_9AGAR</name>
<dbReference type="InterPro" id="IPR002110">
    <property type="entry name" value="Ankyrin_rpt"/>
</dbReference>
<evidence type="ECO:0000256" key="1">
    <source>
        <dbReference type="PROSITE-ProRule" id="PRU00023"/>
    </source>
</evidence>
<dbReference type="Pfam" id="PF12796">
    <property type="entry name" value="Ank_2"/>
    <property type="match status" value="1"/>
</dbReference>
<keyword evidence="1" id="KW-0040">ANK repeat</keyword>
<evidence type="ECO:0000313" key="3">
    <source>
        <dbReference type="EMBL" id="KAF7365837.1"/>
    </source>
</evidence>
<dbReference type="PROSITE" id="PS50088">
    <property type="entry name" value="ANK_REPEAT"/>
    <property type="match status" value="1"/>
</dbReference>
<feature type="domain" description="GPI inositol-deacylase winged helix" evidence="2">
    <location>
        <begin position="54"/>
        <end position="134"/>
    </location>
</feature>
<sequence>MYETADGMFLLAKLHLESLITKPTIKAIRNALEHLPKGLNDTYDIGMQRIDSQSEEDRKVAHSALTWVANAKRPLSVEEVQTALAIEPDARQLDKDNLMDINLILAACAGLVIMDEQHSIVRLVHYTTQEYLDSIQSERFPDAQTEITRALLTLLAFDGFPESSWYHPWENLPPLIKYSEYCLVHAAGKPEVQLRNMIVEFFDRAHRWKQEMEWRWASSPWDFGDWPSQPSALWIAAAANLVEIAKFLLEKAPMNKHPEDSGNSVASYYGHFKMVRLLLENGVDVNTPTGKYGPPLTTASEAGRNTIVQLLLENGADVNARGGYHGCALHAAVYNKHENTVVLLLDRGG</sequence>
<protein>
    <recommendedName>
        <fullName evidence="2">GPI inositol-deacylase winged helix domain-containing protein</fullName>
    </recommendedName>
</protein>
<evidence type="ECO:0000259" key="2">
    <source>
        <dbReference type="Pfam" id="PF22939"/>
    </source>
</evidence>
<proteinExistence type="predicted"/>
<evidence type="ECO:0000313" key="4">
    <source>
        <dbReference type="Proteomes" id="UP000620124"/>
    </source>
</evidence>
<dbReference type="Pfam" id="PF22939">
    <property type="entry name" value="WHD_GPIID"/>
    <property type="match status" value="1"/>
</dbReference>
<dbReference type="EMBL" id="JACAZI010000003">
    <property type="protein sequence ID" value="KAF7365837.1"/>
    <property type="molecule type" value="Genomic_DNA"/>
</dbReference>
<accession>A0A8H6YV73</accession>
<dbReference type="SUPFAM" id="SSF48403">
    <property type="entry name" value="Ankyrin repeat"/>
    <property type="match status" value="1"/>
</dbReference>
<dbReference type="SMART" id="SM00248">
    <property type="entry name" value="ANK"/>
    <property type="match status" value="3"/>
</dbReference>
<dbReference type="OrthoDB" id="7464126at2759"/>
<dbReference type="Gene3D" id="1.25.40.20">
    <property type="entry name" value="Ankyrin repeat-containing domain"/>
    <property type="match status" value="1"/>
</dbReference>
<feature type="repeat" description="ANK" evidence="1">
    <location>
        <begin position="295"/>
        <end position="323"/>
    </location>
</feature>
<dbReference type="Proteomes" id="UP000620124">
    <property type="component" value="Unassembled WGS sequence"/>
</dbReference>
<dbReference type="InterPro" id="IPR036770">
    <property type="entry name" value="Ankyrin_rpt-contain_sf"/>
</dbReference>
<reference evidence="3" key="1">
    <citation type="submission" date="2020-05" db="EMBL/GenBank/DDBJ databases">
        <title>Mycena genomes resolve the evolution of fungal bioluminescence.</title>
        <authorList>
            <person name="Tsai I.J."/>
        </authorList>
    </citation>
    <scope>NUCLEOTIDE SEQUENCE</scope>
    <source>
        <strain evidence="3">CCC161011</strain>
    </source>
</reference>